<dbReference type="OrthoDB" id="5730382at2"/>
<dbReference type="AlphaFoldDB" id="A0A0B3RWK2"/>
<dbReference type="FunFam" id="3.90.226.10:FF:000009">
    <property type="entry name" value="Carnitinyl-CoA dehydratase"/>
    <property type="match status" value="1"/>
</dbReference>
<dbReference type="Pfam" id="PF00378">
    <property type="entry name" value="ECH_1"/>
    <property type="match status" value="1"/>
</dbReference>
<dbReference type="Proteomes" id="UP000030960">
    <property type="component" value="Unassembled WGS sequence"/>
</dbReference>
<dbReference type="GO" id="GO:0006635">
    <property type="term" value="P:fatty acid beta-oxidation"/>
    <property type="evidence" value="ECO:0007669"/>
    <property type="project" value="TreeGrafter"/>
</dbReference>
<dbReference type="InterPro" id="IPR018376">
    <property type="entry name" value="Enoyl-CoA_hyd/isom_CS"/>
</dbReference>
<evidence type="ECO:0000313" key="5">
    <source>
        <dbReference type="Proteomes" id="UP000030960"/>
    </source>
</evidence>
<comment type="similarity">
    <text evidence="1 3">Belongs to the enoyl-CoA hydratase/isomerase family.</text>
</comment>
<keyword evidence="5" id="KW-1185">Reference proteome</keyword>
<dbReference type="InterPro" id="IPR014748">
    <property type="entry name" value="Enoyl-CoA_hydra_C"/>
</dbReference>
<sequence>MSDVATERRGRVLLVTLDRPKANAIDAATSIGLGEAFRSLQEDDTLSVGVVTGGGERFFSAGWDLKAAAEGEAADAYQGVGGFAGLTEYWDLTKPVIAAVNGLALGGGFELALAADMIVAADHAEFALPEATIGVVPDSGGVIRLPRRLPRAVAMEMLMTGRRAGAEELHRWGVVNTVVPADRLMDAALELANRVAASAPLSLQAIKEIDRATDGLGECAAFGRMRAGNLSAYGRVYDSEDAVEGIASVSEKRDPVWKGR</sequence>
<dbReference type="PANTHER" id="PTHR11941:SF54">
    <property type="entry name" value="ENOYL-COA HYDRATASE, MITOCHONDRIAL"/>
    <property type="match status" value="1"/>
</dbReference>
<dbReference type="GO" id="GO:0016829">
    <property type="term" value="F:lyase activity"/>
    <property type="evidence" value="ECO:0007669"/>
    <property type="project" value="UniProtKB-KW"/>
</dbReference>
<dbReference type="InterPro" id="IPR029045">
    <property type="entry name" value="ClpP/crotonase-like_dom_sf"/>
</dbReference>
<proteinExistence type="inferred from homology"/>
<dbReference type="Gene3D" id="3.90.226.10">
    <property type="entry name" value="2-enoyl-CoA Hydratase, Chain A, domain 1"/>
    <property type="match status" value="1"/>
</dbReference>
<dbReference type="PATRIC" id="fig|1515334.3.peg.342"/>
<name>A0A0B3RWK2_9RHOB</name>
<evidence type="ECO:0000313" key="4">
    <source>
        <dbReference type="EMBL" id="KHQ55305.1"/>
    </source>
</evidence>
<keyword evidence="2 4" id="KW-0456">Lyase</keyword>
<dbReference type="Gene3D" id="1.10.12.10">
    <property type="entry name" value="Lyase 2-enoyl-coa Hydratase, Chain A, domain 2"/>
    <property type="match status" value="1"/>
</dbReference>
<dbReference type="EMBL" id="JSUQ01000001">
    <property type="protein sequence ID" value="KHQ55305.1"/>
    <property type="molecule type" value="Genomic_DNA"/>
</dbReference>
<evidence type="ECO:0000256" key="3">
    <source>
        <dbReference type="RuleBase" id="RU003707"/>
    </source>
</evidence>
<dbReference type="SUPFAM" id="SSF52096">
    <property type="entry name" value="ClpP/crotonase"/>
    <property type="match status" value="1"/>
</dbReference>
<organism evidence="4 5">
    <name type="scientific">Mameliella alba</name>
    <dbReference type="NCBI Taxonomy" id="561184"/>
    <lineage>
        <taxon>Bacteria</taxon>
        <taxon>Pseudomonadati</taxon>
        <taxon>Pseudomonadota</taxon>
        <taxon>Alphaproteobacteria</taxon>
        <taxon>Rhodobacterales</taxon>
        <taxon>Roseobacteraceae</taxon>
        <taxon>Mameliella</taxon>
    </lineage>
</organism>
<dbReference type="InterPro" id="IPR001753">
    <property type="entry name" value="Enoyl-CoA_hydra/iso"/>
</dbReference>
<dbReference type="STRING" id="561184.SAMN05216376_103344"/>
<gene>
    <name evidence="4" type="ORF">OA50_00341</name>
</gene>
<evidence type="ECO:0000256" key="1">
    <source>
        <dbReference type="ARBA" id="ARBA00005254"/>
    </source>
</evidence>
<dbReference type="CDD" id="cd06558">
    <property type="entry name" value="crotonase-like"/>
    <property type="match status" value="1"/>
</dbReference>
<accession>A0A0B3RWK2</accession>
<dbReference type="PANTHER" id="PTHR11941">
    <property type="entry name" value="ENOYL-COA HYDRATASE-RELATED"/>
    <property type="match status" value="1"/>
</dbReference>
<dbReference type="RefSeq" id="WP_043136499.1">
    <property type="nucleotide sequence ID" value="NZ_JSUQ01000001.1"/>
</dbReference>
<comment type="caution">
    <text evidence="4">The sequence shown here is derived from an EMBL/GenBank/DDBJ whole genome shotgun (WGS) entry which is preliminary data.</text>
</comment>
<dbReference type="EC" id="4.2.1.-" evidence="4"/>
<reference evidence="4 5" key="1">
    <citation type="submission" date="2014-10" db="EMBL/GenBank/DDBJ databases">
        <title>Genome sequence of Ponticoccus sp. strain UMTAT08 isolated from clonal culture of toxic dinoflagellate Alexandrium tamiyavanichii.</title>
        <authorList>
            <person name="Gan H.Y."/>
            <person name="Muhd D.-D."/>
            <person name="Mohd Noor M.E."/>
            <person name="Yeong Y.S."/>
            <person name="Usup G."/>
        </authorList>
    </citation>
    <scope>NUCLEOTIDE SEQUENCE [LARGE SCALE GENOMIC DNA]</scope>
    <source>
        <strain evidence="4 5">UMTAT08</strain>
    </source>
</reference>
<evidence type="ECO:0000256" key="2">
    <source>
        <dbReference type="ARBA" id="ARBA00023239"/>
    </source>
</evidence>
<protein>
    <submittedName>
        <fullName evidence="4">Carnitinyl-CoA dehydratase</fullName>
        <ecNumber evidence="4">4.2.1.-</ecNumber>
    </submittedName>
</protein>
<dbReference type="PROSITE" id="PS00166">
    <property type="entry name" value="ENOYL_COA_HYDRATASE"/>
    <property type="match status" value="1"/>
</dbReference>